<name>A0A3B0X6T6_9ZZZZ</name>
<proteinExistence type="predicted"/>
<protein>
    <submittedName>
        <fullName evidence="1">Uncharacterized protein</fullName>
    </submittedName>
</protein>
<sequence length="178" mass="20323">MKNLCITILSAFILLAAQTVYADKKLAKQGMNNKHLHELISRIDDKPRGQLGYWQIQYNDIPIVIITDERANRMRIISPIQDANELSKEKLFRMMQANFDSTLDARYSIAKDKLWSAYIHPLSELTDEQFYSGLAQTITLVKSYGKSYSSGALVFSGGDSKDLNQETWLDIMRKGLKI</sequence>
<dbReference type="EMBL" id="UOFG01000108">
    <property type="protein sequence ID" value="VAW60093.1"/>
    <property type="molecule type" value="Genomic_DNA"/>
</dbReference>
<reference evidence="1" key="1">
    <citation type="submission" date="2018-06" db="EMBL/GenBank/DDBJ databases">
        <authorList>
            <person name="Zhirakovskaya E."/>
        </authorList>
    </citation>
    <scope>NUCLEOTIDE SEQUENCE</scope>
</reference>
<accession>A0A3B0X6T6</accession>
<dbReference type="Gene3D" id="3.30.1460.10">
    <property type="match status" value="1"/>
</dbReference>
<evidence type="ECO:0000313" key="1">
    <source>
        <dbReference type="EMBL" id="VAW60093.1"/>
    </source>
</evidence>
<dbReference type="AlphaFoldDB" id="A0A3B0X6T6"/>
<gene>
    <name evidence="1" type="ORF">MNBD_GAMMA11-1180</name>
</gene>
<organism evidence="1">
    <name type="scientific">hydrothermal vent metagenome</name>
    <dbReference type="NCBI Taxonomy" id="652676"/>
    <lineage>
        <taxon>unclassified sequences</taxon>
        <taxon>metagenomes</taxon>
        <taxon>ecological metagenomes</taxon>
    </lineage>
</organism>
<dbReference type="SUPFAM" id="SSF69635">
    <property type="entry name" value="Type III secretory system chaperone-like"/>
    <property type="match status" value="1"/>
</dbReference>